<sequence>MLNISCMPTPPLYQHMKKGEAGAGFHKICQRCGPPPRQ</sequence>
<dbReference type="Proteomes" id="UP000429980">
    <property type="component" value="Unassembled WGS sequence"/>
</dbReference>
<dbReference type="EMBL" id="LKPO01000009">
    <property type="protein sequence ID" value="OLF94968.1"/>
    <property type="molecule type" value="Genomic_DNA"/>
</dbReference>
<name>A0A6I7U0C0_9BACI</name>
<evidence type="ECO:0000313" key="4">
    <source>
        <dbReference type="Proteomes" id="UP000429980"/>
    </source>
</evidence>
<keyword evidence="4" id="KW-1185">Reference proteome</keyword>
<proteinExistence type="predicted"/>
<comment type="caution">
    <text evidence="1">The sequence shown here is derived from an EMBL/GenBank/DDBJ whole genome shotgun (WGS) entry which is preliminary data.</text>
</comment>
<reference evidence="2 4" key="2">
    <citation type="submission" date="2019-06" db="EMBL/GenBank/DDBJ databases">
        <title>Genome sequence analysis of &gt;100 Bacillus licheniformis strains suggests intrinsic resistance to this species.</title>
        <authorList>
            <person name="Wels M."/>
            <person name="Siezen R.J."/>
            <person name="Johansen E."/>
            <person name="Stuer-Lauridsen B."/>
            <person name="Bjerre K."/>
            <person name="Nielsen B.K.K."/>
        </authorList>
    </citation>
    <scope>NUCLEOTIDE SEQUENCE [LARGE SCALE GENOMIC DNA]</scope>
    <source>
        <strain evidence="2 4">BAC-15381</strain>
    </source>
</reference>
<reference evidence="1 3" key="1">
    <citation type="journal article" date="2016" name="Front. Microbiol.">
        <title>High-Level Heat Resistance of Spores of Bacillus amyloliquefaciens and Bacillus licheniformis Results from the Presence of a spoVA Operon in a Tn1546 Transposon.</title>
        <authorList>
            <person name="Berendsen E.M."/>
            <person name="Koning R.A."/>
            <person name="Boekhorst J."/>
            <person name="de Jong A."/>
            <person name="Kuipers O.P."/>
            <person name="Wells-Bennik M.H."/>
        </authorList>
    </citation>
    <scope>NUCLEOTIDE SEQUENCE [LARGE SCALE GENOMIC DNA]</scope>
    <source>
        <strain evidence="1 3">B4121</strain>
    </source>
</reference>
<gene>
    <name evidence="1" type="ORF">B4121_1798</name>
    <name evidence="2" type="ORF">CHCC15381_1986</name>
</gene>
<dbReference type="EMBL" id="NILF01000040">
    <property type="protein sequence ID" value="TWL38070.1"/>
    <property type="molecule type" value="Genomic_DNA"/>
</dbReference>
<dbReference type="Proteomes" id="UP000185604">
    <property type="component" value="Unassembled WGS sequence"/>
</dbReference>
<protein>
    <submittedName>
        <fullName evidence="1">Uncharacterized protein</fullName>
    </submittedName>
</protein>
<evidence type="ECO:0000313" key="2">
    <source>
        <dbReference type="EMBL" id="TWL38070.1"/>
    </source>
</evidence>
<dbReference type="AlphaFoldDB" id="A0A6I7U0C0"/>
<evidence type="ECO:0000313" key="3">
    <source>
        <dbReference type="Proteomes" id="UP000185604"/>
    </source>
</evidence>
<evidence type="ECO:0000313" key="1">
    <source>
        <dbReference type="EMBL" id="OLF94968.1"/>
    </source>
</evidence>
<accession>A0A6I7U0C0</accession>
<organism evidence="1 3">
    <name type="scientific">Bacillus paralicheniformis</name>
    <dbReference type="NCBI Taxonomy" id="1648923"/>
    <lineage>
        <taxon>Bacteria</taxon>
        <taxon>Bacillati</taxon>
        <taxon>Bacillota</taxon>
        <taxon>Bacilli</taxon>
        <taxon>Bacillales</taxon>
        <taxon>Bacillaceae</taxon>
        <taxon>Bacillus</taxon>
    </lineage>
</organism>